<dbReference type="KEGG" id="cnt:JT31_12880"/>
<dbReference type="Proteomes" id="UP000029481">
    <property type="component" value="Chromosome"/>
</dbReference>
<dbReference type="InterPro" id="IPR019995">
    <property type="entry name" value="Cellulose_BcsF/YhjT"/>
</dbReference>
<reference evidence="2 3" key="1">
    <citation type="submission" date="2014-09" db="EMBL/GenBank/DDBJ databases">
        <title>Cedecea neteri SSMD04 Genome Sequencing.</title>
        <authorList>
            <person name="Tan J.-Y."/>
        </authorList>
    </citation>
    <scope>NUCLEOTIDE SEQUENCE [LARGE SCALE GENOMIC DNA]</scope>
    <source>
        <strain evidence="2 3">SSMD04</strain>
    </source>
</reference>
<feature type="transmembrane region" description="Helical" evidence="1">
    <location>
        <begin position="6"/>
        <end position="25"/>
    </location>
</feature>
<evidence type="ECO:0000313" key="2">
    <source>
        <dbReference type="EMBL" id="AIR05470.1"/>
    </source>
</evidence>
<accession>A0A089RG53</accession>
<organism evidence="2 3">
    <name type="scientific">Cedecea neteri</name>
    <dbReference type="NCBI Taxonomy" id="158822"/>
    <lineage>
        <taxon>Bacteria</taxon>
        <taxon>Pseudomonadati</taxon>
        <taxon>Pseudomonadota</taxon>
        <taxon>Gammaproteobacteria</taxon>
        <taxon>Enterobacterales</taxon>
        <taxon>Enterobacteriaceae</taxon>
        <taxon>Cedecea</taxon>
    </lineage>
</organism>
<name>A0A089RG53_9ENTR</name>
<proteinExistence type="predicted"/>
<gene>
    <name evidence="2" type="ORF">JT31_12880</name>
</gene>
<keyword evidence="1" id="KW-0812">Transmembrane</keyword>
<keyword evidence="1" id="KW-1133">Transmembrane helix</keyword>
<sequence length="64" mass="7421">MMNITDIIQLIVLCAIIFIPLGYTARRWLPRLTASVRLMFLKPRYVKPAGTLRRTSVKADHQHD</sequence>
<evidence type="ECO:0000313" key="3">
    <source>
        <dbReference type="Proteomes" id="UP000029481"/>
    </source>
</evidence>
<protein>
    <submittedName>
        <fullName evidence="2">Membrane protein</fullName>
    </submittedName>
</protein>
<dbReference type="OrthoDB" id="6469731at2"/>
<keyword evidence="3" id="KW-1185">Reference proteome</keyword>
<dbReference type="Pfam" id="PF11120">
    <property type="entry name" value="CBP_BcsF"/>
    <property type="match status" value="1"/>
</dbReference>
<dbReference type="NCBIfam" id="TIGR03493">
    <property type="entry name" value="cellullose_BcsF"/>
    <property type="match status" value="1"/>
</dbReference>
<evidence type="ECO:0000256" key="1">
    <source>
        <dbReference type="SAM" id="Phobius"/>
    </source>
</evidence>
<dbReference type="AlphaFoldDB" id="A0A089RG53"/>
<keyword evidence="1" id="KW-0472">Membrane</keyword>
<dbReference type="EMBL" id="CP009451">
    <property type="protein sequence ID" value="AIR05470.1"/>
    <property type="molecule type" value="Genomic_DNA"/>
</dbReference>